<proteinExistence type="predicted"/>
<dbReference type="EMBL" id="AP028654">
    <property type="protein sequence ID" value="BEP27711.1"/>
    <property type="molecule type" value="Genomic_DNA"/>
</dbReference>
<dbReference type="CDD" id="cd10148">
    <property type="entry name" value="CsoR-like_DUF156"/>
    <property type="match status" value="1"/>
</dbReference>
<evidence type="ECO:0000313" key="1">
    <source>
        <dbReference type="EMBL" id="BEP27711.1"/>
    </source>
</evidence>
<dbReference type="GO" id="GO:0045892">
    <property type="term" value="P:negative regulation of DNA-templated transcription"/>
    <property type="evidence" value="ECO:0007669"/>
    <property type="project" value="UniProtKB-ARBA"/>
</dbReference>
<name>A0AAU9EKG8_9FIRM</name>
<dbReference type="GO" id="GO:0003677">
    <property type="term" value="F:DNA binding"/>
    <property type="evidence" value="ECO:0007669"/>
    <property type="project" value="InterPro"/>
</dbReference>
<organism evidence="1 2">
    <name type="scientific">Helicovermis profundi</name>
    <dbReference type="NCBI Taxonomy" id="3065157"/>
    <lineage>
        <taxon>Bacteria</taxon>
        <taxon>Bacillati</taxon>
        <taxon>Bacillota</taxon>
        <taxon>Clostridia</taxon>
        <taxon>Helicovermis</taxon>
    </lineage>
</organism>
<sequence length="88" mass="9918">MSKDNKKLINRLKTIKGHIAGVERMVEEGKTCDEVLIQIAAIKSSINKVGLLIMEENALECLHSVEEGEMVSKEKVEEVIKTFIKYSK</sequence>
<evidence type="ECO:0000313" key="2">
    <source>
        <dbReference type="Proteomes" id="UP001321786"/>
    </source>
</evidence>
<dbReference type="InterPro" id="IPR003735">
    <property type="entry name" value="Metal_Tscrpt_repr"/>
</dbReference>
<accession>A0AAU9EKG8</accession>
<dbReference type="RefSeq" id="WP_338536081.1">
    <property type="nucleotide sequence ID" value="NZ_AP028654.1"/>
</dbReference>
<dbReference type="GO" id="GO:0046872">
    <property type="term" value="F:metal ion binding"/>
    <property type="evidence" value="ECO:0007669"/>
    <property type="project" value="InterPro"/>
</dbReference>
<dbReference type="Gene3D" id="1.20.58.1000">
    <property type="entry name" value="Metal-sensitive repressor, helix protomer"/>
    <property type="match status" value="1"/>
</dbReference>
<reference evidence="1 2" key="1">
    <citation type="submission" date="2023-08" db="EMBL/GenBank/DDBJ databases">
        <title>Helicovermis profunda gen. nov., sp. nov., a novel mesophilic, fermentative bacterium within the Bacillota from a deep-sea hydrothermal vent chimney.</title>
        <authorList>
            <person name="Miyazaki U."/>
            <person name="Mizutani D."/>
            <person name="Hashimoto Y."/>
            <person name="Tame A."/>
            <person name="Sawayama S."/>
            <person name="Miyazaki J."/>
            <person name="Takai K."/>
            <person name="Nakagawa S."/>
        </authorList>
    </citation>
    <scope>NUCLEOTIDE SEQUENCE [LARGE SCALE GENOMIC DNA]</scope>
    <source>
        <strain evidence="1 2">S502</strain>
    </source>
</reference>
<keyword evidence="2" id="KW-1185">Reference proteome</keyword>
<dbReference type="AlphaFoldDB" id="A0AAU9EKG8"/>
<gene>
    <name evidence="1" type="ORF">HLPR_00420</name>
</gene>
<dbReference type="KEGG" id="hprf:HLPR_00420"/>
<dbReference type="PANTHER" id="PTHR33677">
    <property type="entry name" value="TRANSCRIPTIONAL REPRESSOR FRMR-RELATED"/>
    <property type="match status" value="1"/>
</dbReference>
<dbReference type="Proteomes" id="UP001321786">
    <property type="component" value="Chromosome"/>
</dbReference>
<dbReference type="PANTHER" id="PTHR33677:SF5">
    <property type="entry name" value="TRANSCRIPTIONAL REPRESSOR FRMR"/>
    <property type="match status" value="1"/>
</dbReference>
<dbReference type="InterPro" id="IPR038390">
    <property type="entry name" value="Metal_Tscrpt_repr_sf"/>
</dbReference>
<protein>
    <submittedName>
        <fullName evidence="1">Metal-sensing transcriptional repressor</fullName>
    </submittedName>
</protein>
<dbReference type="Pfam" id="PF02583">
    <property type="entry name" value="Trns_repr_metal"/>
    <property type="match status" value="1"/>
</dbReference>